<dbReference type="GO" id="GO:0008270">
    <property type="term" value="F:zinc ion binding"/>
    <property type="evidence" value="ECO:0007669"/>
    <property type="project" value="UniProtKB-KW"/>
</dbReference>
<evidence type="ECO:0000313" key="7">
    <source>
        <dbReference type="Proteomes" id="UP000243579"/>
    </source>
</evidence>
<dbReference type="CDD" id="cd00065">
    <property type="entry name" value="FYVE_like_SF"/>
    <property type="match status" value="1"/>
</dbReference>
<evidence type="ECO:0000256" key="2">
    <source>
        <dbReference type="ARBA" id="ARBA00022771"/>
    </source>
</evidence>
<sequence length="155" mass="16938">MAHCHVCSAALTYFRRKSACSLCTALVCSRCYLKVTTDPEIYPLATKNVRAKVCLSCVTKKKRAPKKPLARRATNLVDLAIESTPNSTPVFVAPVIMAPVMVKEPLPSHEALLAMEASGADTHEKMTALMERLLSVQHTTEHIMSTTMQLNSPVA</sequence>
<feature type="domain" description="FYVE-type" evidence="5">
    <location>
        <begin position="1"/>
        <end position="62"/>
    </location>
</feature>
<evidence type="ECO:0000313" key="6">
    <source>
        <dbReference type="EMBL" id="OQR89458.1"/>
    </source>
</evidence>
<dbReference type="InterPro" id="IPR017455">
    <property type="entry name" value="Znf_FYVE-rel"/>
</dbReference>
<dbReference type="InterPro" id="IPR011011">
    <property type="entry name" value="Znf_FYVE_PHD"/>
</dbReference>
<reference evidence="6 7" key="1">
    <citation type="journal article" date="2014" name="Genome Biol. Evol.">
        <title>The secreted proteins of Achlya hypogyna and Thraustotheca clavata identify the ancestral oomycete secretome and reveal gene acquisitions by horizontal gene transfer.</title>
        <authorList>
            <person name="Misner I."/>
            <person name="Blouin N."/>
            <person name="Leonard G."/>
            <person name="Richards T.A."/>
            <person name="Lane C.E."/>
        </authorList>
    </citation>
    <scope>NUCLEOTIDE SEQUENCE [LARGE SCALE GENOMIC DNA]</scope>
    <source>
        <strain evidence="6 7">ATCC 48635</strain>
    </source>
</reference>
<dbReference type="InterPro" id="IPR013083">
    <property type="entry name" value="Znf_RING/FYVE/PHD"/>
</dbReference>
<dbReference type="OrthoDB" id="75217at2759"/>
<evidence type="ECO:0000259" key="5">
    <source>
        <dbReference type="PROSITE" id="PS50178"/>
    </source>
</evidence>
<accession>A0A1V9YUR0</accession>
<evidence type="ECO:0000256" key="4">
    <source>
        <dbReference type="PROSITE-ProRule" id="PRU00091"/>
    </source>
</evidence>
<proteinExistence type="predicted"/>
<keyword evidence="3" id="KW-0862">Zinc</keyword>
<dbReference type="AlphaFoldDB" id="A0A1V9YUR0"/>
<protein>
    <recommendedName>
        <fullName evidence="5">FYVE-type domain-containing protein</fullName>
    </recommendedName>
</protein>
<gene>
    <name evidence="6" type="ORF">ACHHYP_06279</name>
</gene>
<dbReference type="PROSITE" id="PS50178">
    <property type="entry name" value="ZF_FYVE"/>
    <property type="match status" value="1"/>
</dbReference>
<dbReference type="Pfam" id="PF01363">
    <property type="entry name" value="FYVE"/>
    <property type="match status" value="1"/>
</dbReference>
<evidence type="ECO:0000256" key="1">
    <source>
        <dbReference type="ARBA" id="ARBA00022723"/>
    </source>
</evidence>
<comment type="caution">
    <text evidence="6">The sequence shown here is derived from an EMBL/GenBank/DDBJ whole genome shotgun (WGS) entry which is preliminary data.</text>
</comment>
<dbReference type="EMBL" id="JNBR01000815">
    <property type="protein sequence ID" value="OQR89458.1"/>
    <property type="molecule type" value="Genomic_DNA"/>
</dbReference>
<keyword evidence="7" id="KW-1185">Reference proteome</keyword>
<dbReference type="Gene3D" id="3.30.40.10">
    <property type="entry name" value="Zinc/RING finger domain, C3HC4 (zinc finger)"/>
    <property type="match status" value="1"/>
</dbReference>
<dbReference type="Proteomes" id="UP000243579">
    <property type="component" value="Unassembled WGS sequence"/>
</dbReference>
<organism evidence="6 7">
    <name type="scientific">Achlya hypogyna</name>
    <name type="common">Oomycete</name>
    <name type="synonym">Protoachlya hypogyna</name>
    <dbReference type="NCBI Taxonomy" id="1202772"/>
    <lineage>
        <taxon>Eukaryota</taxon>
        <taxon>Sar</taxon>
        <taxon>Stramenopiles</taxon>
        <taxon>Oomycota</taxon>
        <taxon>Saprolegniomycetes</taxon>
        <taxon>Saprolegniales</taxon>
        <taxon>Achlyaceae</taxon>
        <taxon>Achlya</taxon>
    </lineage>
</organism>
<dbReference type="SUPFAM" id="SSF57903">
    <property type="entry name" value="FYVE/PHD zinc finger"/>
    <property type="match status" value="1"/>
</dbReference>
<name>A0A1V9YUR0_ACHHY</name>
<keyword evidence="1" id="KW-0479">Metal-binding</keyword>
<dbReference type="InterPro" id="IPR000306">
    <property type="entry name" value="Znf_FYVE"/>
</dbReference>
<evidence type="ECO:0000256" key="3">
    <source>
        <dbReference type="ARBA" id="ARBA00022833"/>
    </source>
</evidence>
<keyword evidence="2 4" id="KW-0863">Zinc-finger</keyword>